<feature type="transmembrane region" description="Helical" evidence="1">
    <location>
        <begin position="45"/>
        <end position="68"/>
    </location>
</feature>
<sequence>MENQQVNPEMPIGMVLILILIGWGAVSILLGVFKSPSFQLGPVLLSGVVAVIVNLVMIGVFVTIFYGIIKRASWARKLSIGWYILSMVLSLINLLSFLANNTMYDSYYQKLLPPEAASLMTSSIITGTLILTTVSIWIIGLIIIIYLARKKDFFVN</sequence>
<dbReference type="EMBL" id="PEXT01000031">
    <property type="protein sequence ID" value="PIS43402.1"/>
    <property type="molecule type" value="Genomic_DNA"/>
</dbReference>
<evidence type="ECO:0000256" key="1">
    <source>
        <dbReference type="SAM" id="Phobius"/>
    </source>
</evidence>
<name>A0A2H0Z092_9BACT</name>
<feature type="transmembrane region" description="Helical" evidence="1">
    <location>
        <begin position="119"/>
        <end position="148"/>
    </location>
</feature>
<evidence type="ECO:0000313" key="2">
    <source>
        <dbReference type="EMBL" id="PIS43402.1"/>
    </source>
</evidence>
<keyword evidence="1" id="KW-1133">Transmembrane helix</keyword>
<dbReference type="Proteomes" id="UP000228687">
    <property type="component" value="Unassembled WGS sequence"/>
</dbReference>
<accession>A0A2H0Z092</accession>
<keyword evidence="1" id="KW-0812">Transmembrane</keyword>
<organism evidence="2 3">
    <name type="scientific">Candidatus Kaiserbacteria bacterium CG08_land_8_20_14_0_20_50_21</name>
    <dbReference type="NCBI Taxonomy" id="1974604"/>
    <lineage>
        <taxon>Bacteria</taxon>
        <taxon>Candidatus Kaiseribacteriota</taxon>
    </lineage>
</organism>
<dbReference type="AlphaFoldDB" id="A0A2H0Z092"/>
<proteinExistence type="predicted"/>
<protein>
    <submittedName>
        <fullName evidence="2">Uncharacterized protein</fullName>
    </submittedName>
</protein>
<feature type="transmembrane region" description="Helical" evidence="1">
    <location>
        <begin position="12"/>
        <end position="33"/>
    </location>
</feature>
<feature type="transmembrane region" description="Helical" evidence="1">
    <location>
        <begin position="80"/>
        <end position="99"/>
    </location>
</feature>
<reference evidence="3" key="1">
    <citation type="submission" date="2017-09" db="EMBL/GenBank/DDBJ databases">
        <title>Depth-based differentiation of microbial function through sediment-hosted aquifers and enrichment of novel symbionts in the deep terrestrial subsurface.</title>
        <authorList>
            <person name="Probst A.J."/>
            <person name="Ladd B."/>
            <person name="Jarett J.K."/>
            <person name="Geller-Mcgrath D.E."/>
            <person name="Sieber C.M.K."/>
            <person name="Emerson J.B."/>
            <person name="Anantharaman K."/>
            <person name="Thomas B.C."/>
            <person name="Malmstrom R."/>
            <person name="Stieglmeier M."/>
            <person name="Klingl A."/>
            <person name="Woyke T."/>
            <person name="Ryan C.M."/>
            <person name="Banfield J.F."/>
        </authorList>
    </citation>
    <scope>NUCLEOTIDE SEQUENCE [LARGE SCALE GENOMIC DNA]</scope>
</reference>
<gene>
    <name evidence="2" type="ORF">COT23_01535</name>
</gene>
<keyword evidence="1" id="KW-0472">Membrane</keyword>
<comment type="caution">
    <text evidence="2">The sequence shown here is derived from an EMBL/GenBank/DDBJ whole genome shotgun (WGS) entry which is preliminary data.</text>
</comment>
<evidence type="ECO:0000313" key="3">
    <source>
        <dbReference type="Proteomes" id="UP000228687"/>
    </source>
</evidence>